<reference evidence="5" key="1">
    <citation type="submission" date="2021-01" db="EMBL/GenBank/DDBJ databases">
        <title>Whole genome shotgun sequence of Virgisporangium aurantiacum NBRC 16421.</title>
        <authorList>
            <person name="Komaki H."/>
            <person name="Tamura T."/>
        </authorList>
    </citation>
    <scope>NUCLEOTIDE SEQUENCE</scope>
    <source>
        <strain evidence="5">NBRC 16421</strain>
    </source>
</reference>
<dbReference type="AlphaFoldDB" id="A0A8J3Z932"/>
<evidence type="ECO:0000256" key="2">
    <source>
        <dbReference type="SAM" id="SignalP"/>
    </source>
</evidence>
<dbReference type="EMBL" id="BOPG01000045">
    <property type="protein sequence ID" value="GIJ59357.1"/>
    <property type="molecule type" value="Genomic_DNA"/>
</dbReference>
<proteinExistence type="predicted"/>
<keyword evidence="6" id="KW-1185">Reference proteome</keyword>
<dbReference type="Pfam" id="PF00149">
    <property type="entry name" value="Metallophos"/>
    <property type="match status" value="1"/>
</dbReference>
<organism evidence="5 6">
    <name type="scientific">Virgisporangium aurantiacum</name>
    <dbReference type="NCBI Taxonomy" id="175570"/>
    <lineage>
        <taxon>Bacteria</taxon>
        <taxon>Bacillati</taxon>
        <taxon>Actinomycetota</taxon>
        <taxon>Actinomycetes</taxon>
        <taxon>Micromonosporales</taxon>
        <taxon>Micromonosporaceae</taxon>
        <taxon>Virgisporangium</taxon>
    </lineage>
</organism>
<dbReference type="InterPro" id="IPR004843">
    <property type="entry name" value="Calcineurin-like_PHP"/>
</dbReference>
<dbReference type="InterPro" id="IPR029052">
    <property type="entry name" value="Metallo-depent_PP-like"/>
</dbReference>
<dbReference type="Gene3D" id="3.60.21.10">
    <property type="match status" value="1"/>
</dbReference>
<feature type="region of interest" description="Disordered" evidence="1">
    <location>
        <begin position="36"/>
        <end position="57"/>
    </location>
</feature>
<accession>A0A8J3Z932</accession>
<dbReference type="GO" id="GO:0016787">
    <property type="term" value="F:hydrolase activity"/>
    <property type="evidence" value="ECO:0007669"/>
    <property type="project" value="InterPro"/>
</dbReference>
<sequence>MSASTRSRFRGVTARTTLIVTLLAVPTAVPTVARADPAAPAAVQSIDTDRRDRPVAPGVTLSSFDRVDPRGWLRADALTADLTGGVRVDYLSPGTVSAVEPLSAQANRQRAVAAVNGDFFDINNSGAPRGVGIGAGQVIKSPSADWNRAVGIDAAGIGRVVDVFFEGSVTTPGGPLALTQLNSAAIPVDGIGAFTHLWGTYSRDRAVQGAAGVREVTVVGGRVTAVADGAGAGAIGADGFVLVGREKGADALRALAVGDAVSIDYRARAGDDSKLRAAIGGNARLLVDGQISPEAADDVTAHPRTAVGFSADGRTMYLLTVDGRQADSRGATMRELALLMKELGAVHALNLDGGGSSTMLAREPGSATVQVENGPSDGGERLVPNGLGLFAPAGSGRLTGFWVETAADPASAPGAAPVRGGRPERVFPGLTRTLTARGHDETYGPAAGDPAWRVDAPARGFVQPGGGRTATFRALLPGTVTVTAARGAAKGRIGLTVLGPLERIEATTDRLTIADPQQPGRFGVVGYDRSANTAPIEPGDLRLEYDRNLLDITPAGDGGFSVTAKQPTGSALVTVRVGTASTVVPVSVGLESRLFADFDDGAAWKFGTARAAGAVTPVADGHTGAGLRLTYDFTLSTGTRTAYAYPPQPIAIEGQPLALGAWVYGHGKGEWTAFTVTDANNQTYSLYGPYITWTGWQYLEIAVPPTVAYPIKVNRFYTIETAAARQYTGEVLIDDFVAKVAPSVTAPPKPVQRAPFVVTDGTVGDAPWRYAVMSDAQFVAASPDSPLVAAARRTLREIKAARPDFLVINGDFVDTAYPADMTLARRILTEELGDDLPWYYVPGNHEIMGPGDTGNFSAEFGATYRSFDHKGVRFVLLNSATGTLRGGGFDQLALLRERLDEARGNPAVSGVVVMQHHPPRDPTPAKGSQLGDRKEAALVEQWLAEFQHGTGKGAAFVGAHVGTFHASQVDGVPYLINGNSGKAPSTPAAEGGFTGWTMVGVDPGRPRWFRAEVRPHVDGLALAAPAEAVVGAPVALRATVTQGTREFPVAYPVSYDWSASPSVHIGGWAGIRPWHVARLDPDTGELTALRPGTVTVRIAVNGAEATAAVTLVASSERQRTA</sequence>
<feature type="domain" description="Phosphodiester glycosidase" evidence="4">
    <location>
        <begin position="216"/>
        <end position="390"/>
    </location>
</feature>
<dbReference type="PANTHER" id="PTHR40446">
    <property type="entry name" value="N-ACETYLGLUCOSAMINE-1-PHOSPHODIESTER ALPHA-N-ACETYLGLUCOSAMINIDASE"/>
    <property type="match status" value="1"/>
</dbReference>
<dbReference type="Proteomes" id="UP000612585">
    <property type="component" value="Unassembled WGS sequence"/>
</dbReference>
<dbReference type="PANTHER" id="PTHR40446:SF2">
    <property type="entry name" value="N-ACETYLGLUCOSAMINE-1-PHOSPHODIESTER ALPHA-N-ACETYLGLUCOSAMINIDASE"/>
    <property type="match status" value="1"/>
</dbReference>
<evidence type="ECO:0000259" key="4">
    <source>
        <dbReference type="Pfam" id="PF09992"/>
    </source>
</evidence>
<evidence type="ECO:0000259" key="3">
    <source>
        <dbReference type="Pfam" id="PF00149"/>
    </source>
</evidence>
<dbReference type="RefSeq" id="WP_204001405.1">
    <property type="nucleotide sequence ID" value="NZ_BOPG01000045.1"/>
</dbReference>
<evidence type="ECO:0000313" key="5">
    <source>
        <dbReference type="EMBL" id="GIJ59357.1"/>
    </source>
</evidence>
<evidence type="ECO:0000256" key="1">
    <source>
        <dbReference type="SAM" id="MobiDB-lite"/>
    </source>
</evidence>
<dbReference type="SUPFAM" id="SSF56300">
    <property type="entry name" value="Metallo-dependent phosphatases"/>
    <property type="match status" value="1"/>
</dbReference>
<gene>
    <name evidence="5" type="ORF">Vau01_068730</name>
</gene>
<feature type="signal peptide" evidence="2">
    <location>
        <begin position="1"/>
        <end position="35"/>
    </location>
</feature>
<evidence type="ECO:0000313" key="6">
    <source>
        <dbReference type="Proteomes" id="UP000612585"/>
    </source>
</evidence>
<keyword evidence="2" id="KW-0732">Signal</keyword>
<protein>
    <recommendedName>
        <fullName evidence="7">Calcineurin-like phosphoesterase</fullName>
    </recommendedName>
</protein>
<comment type="caution">
    <text evidence="5">The sequence shown here is derived from an EMBL/GenBank/DDBJ whole genome shotgun (WGS) entry which is preliminary data.</text>
</comment>
<evidence type="ECO:0008006" key="7">
    <source>
        <dbReference type="Google" id="ProtNLM"/>
    </source>
</evidence>
<dbReference type="Pfam" id="PF09992">
    <property type="entry name" value="NAGPA"/>
    <property type="match status" value="1"/>
</dbReference>
<feature type="domain" description="Calcineurin-like phosphoesterase" evidence="3">
    <location>
        <begin position="787"/>
        <end position="941"/>
    </location>
</feature>
<dbReference type="InterPro" id="IPR018711">
    <property type="entry name" value="NAGPA"/>
</dbReference>
<feature type="chain" id="PRO_5035269810" description="Calcineurin-like phosphoesterase" evidence="2">
    <location>
        <begin position="36"/>
        <end position="1121"/>
    </location>
</feature>
<name>A0A8J3Z932_9ACTN</name>